<dbReference type="Proteomes" id="UP000028123">
    <property type="component" value="Unassembled WGS sequence"/>
</dbReference>
<proteinExistence type="predicted"/>
<dbReference type="SUPFAM" id="SSF140500">
    <property type="entry name" value="BAS1536-like"/>
    <property type="match status" value="1"/>
</dbReference>
<dbReference type="GO" id="GO:0046983">
    <property type="term" value="F:protein dimerization activity"/>
    <property type="evidence" value="ECO:0007669"/>
    <property type="project" value="InterPro"/>
</dbReference>
<name>A0A081NZ18_9BACL</name>
<reference evidence="1 2" key="1">
    <citation type="submission" date="2014-06" db="EMBL/GenBank/DDBJ databases">
        <title>Draft genome sequence of Paenibacillus sp. MSt1.</title>
        <authorList>
            <person name="Aw Y.K."/>
            <person name="Ong K.S."/>
            <person name="Gan H.M."/>
            <person name="Lee S.M."/>
        </authorList>
    </citation>
    <scope>NUCLEOTIDE SEQUENCE [LARGE SCALE GENOMIC DNA]</scope>
    <source>
        <strain evidence="1 2">MSt1</strain>
    </source>
</reference>
<dbReference type="RefSeq" id="WP_010497004.1">
    <property type="nucleotide sequence ID" value="NZ_FYEP01000023.1"/>
</dbReference>
<dbReference type="InterPro" id="IPR037208">
    <property type="entry name" value="Spo0E-like_sf"/>
</dbReference>
<keyword evidence="2" id="KW-1185">Reference proteome</keyword>
<dbReference type="EMBL" id="JNVM01000020">
    <property type="protein sequence ID" value="KEQ23691.1"/>
    <property type="molecule type" value="Genomic_DNA"/>
</dbReference>
<dbReference type="Gene3D" id="4.10.280.10">
    <property type="entry name" value="Helix-loop-helix DNA-binding domain"/>
    <property type="match status" value="1"/>
</dbReference>
<organism evidence="1 2">
    <name type="scientific">Paenibacillus tyrfis</name>
    <dbReference type="NCBI Taxonomy" id="1501230"/>
    <lineage>
        <taxon>Bacteria</taxon>
        <taxon>Bacillati</taxon>
        <taxon>Bacillota</taxon>
        <taxon>Bacilli</taxon>
        <taxon>Bacillales</taxon>
        <taxon>Paenibacillaceae</taxon>
        <taxon>Paenibacillus</taxon>
    </lineage>
</organism>
<dbReference type="Pfam" id="PF09388">
    <property type="entry name" value="SpoOE-like"/>
    <property type="match status" value="1"/>
</dbReference>
<dbReference type="OrthoDB" id="2666800at2"/>
<dbReference type="GO" id="GO:0043937">
    <property type="term" value="P:regulation of sporulation"/>
    <property type="evidence" value="ECO:0007669"/>
    <property type="project" value="InterPro"/>
</dbReference>
<dbReference type="AlphaFoldDB" id="A0A081NZ18"/>
<evidence type="ECO:0008006" key="3">
    <source>
        <dbReference type="Google" id="ProtNLM"/>
    </source>
</evidence>
<dbReference type="InterPro" id="IPR018540">
    <property type="entry name" value="Spo0E-like"/>
</dbReference>
<dbReference type="InterPro" id="IPR036638">
    <property type="entry name" value="HLH_DNA-bd_sf"/>
</dbReference>
<gene>
    <name evidence="1" type="ORF">ET33_14535</name>
</gene>
<dbReference type="eggNOG" id="ENOG5032DTU">
    <property type="taxonomic scope" value="Bacteria"/>
</dbReference>
<comment type="caution">
    <text evidence="1">The sequence shown here is derived from an EMBL/GenBank/DDBJ whole genome shotgun (WGS) entry which is preliminary data.</text>
</comment>
<evidence type="ECO:0000313" key="2">
    <source>
        <dbReference type="Proteomes" id="UP000028123"/>
    </source>
</evidence>
<accession>A0A081NZ18</accession>
<sequence>MAFPEYQLRQYLNVGWIRDSEHKAKWTFGKRKQASAAVSLEDDIYKLRRQLEQLVQNGNSLTSPEVVEISMQLDIKINEYMNRPKGDRR</sequence>
<protein>
    <recommendedName>
        <fullName evidence="3">Aspartyl-phosphate phosphatase Spo0E family protein</fullName>
    </recommendedName>
</protein>
<evidence type="ECO:0000313" key="1">
    <source>
        <dbReference type="EMBL" id="KEQ23691.1"/>
    </source>
</evidence>